<feature type="transmembrane region" description="Helical" evidence="1">
    <location>
        <begin position="7"/>
        <end position="25"/>
    </location>
</feature>
<protein>
    <submittedName>
        <fullName evidence="3">G_PROTEIN_RECEP_F1_2 domain-containing protein</fullName>
    </submittedName>
</protein>
<evidence type="ECO:0000313" key="3">
    <source>
        <dbReference type="WBParaSite" id="Pan_g8553.t1"/>
    </source>
</evidence>
<feature type="transmembrane region" description="Helical" evidence="1">
    <location>
        <begin position="215"/>
        <end position="236"/>
    </location>
</feature>
<evidence type="ECO:0000313" key="2">
    <source>
        <dbReference type="Proteomes" id="UP000492821"/>
    </source>
</evidence>
<proteinExistence type="predicted"/>
<keyword evidence="1" id="KW-0472">Membrane</keyword>
<keyword evidence="1" id="KW-0812">Transmembrane</keyword>
<sequence>MQSYNCILVANMVPSSIITIVLTLACTVHDDLGEGFTFHDAFRNFTLLGRIITVMVVLNCLVISSDLLIVMLIDRYHSIVKDLGYSETYFVIIYVFMGTTSLLQCMVFIIFLIRGQLPEELSNLFSSLINSFTVITIAYQVSRIVALITIVILNDRLGKRLNKTSSRSVEMLHKMLTRAINTVVIFTISISRTPMILALASPYTNDTMIIDCANTFTACIIQSIFLCDMLITFYFVKPYRYFIVSLFQKDEKVFKLSQTINRN</sequence>
<dbReference type="AlphaFoldDB" id="A0A7E4WAD0"/>
<keyword evidence="2" id="KW-1185">Reference proteome</keyword>
<feature type="transmembrane region" description="Helical" evidence="1">
    <location>
        <begin position="133"/>
        <end position="154"/>
    </location>
</feature>
<organism evidence="2 3">
    <name type="scientific">Panagrellus redivivus</name>
    <name type="common">Microworm</name>
    <dbReference type="NCBI Taxonomy" id="6233"/>
    <lineage>
        <taxon>Eukaryota</taxon>
        <taxon>Metazoa</taxon>
        <taxon>Ecdysozoa</taxon>
        <taxon>Nematoda</taxon>
        <taxon>Chromadorea</taxon>
        <taxon>Rhabditida</taxon>
        <taxon>Tylenchina</taxon>
        <taxon>Panagrolaimomorpha</taxon>
        <taxon>Panagrolaimoidea</taxon>
        <taxon>Panagrolaimidae</taxon>
        <taxon>Panagrellus</taxon>
    </lineage>
</organism>
<dbReference type="Proteomes" id="UP000492821">
    <property type="component" value="Unassembled WGS sequence"/>
</dbReference>
<reference evidence="2" key="1">
    <citation type="journal article" date="2013" name="Genetics">
        <title>The draft genome and transcriptome of Panagrellus redivivus are shaped by the harsh demands of a free-living lifestyle.</title>
        <authorList>
            <person name="Srinivasan J."/>
            <person name="Dillman A.R."/>
            <person name="Macchietto M.G."/>
            <person name="Heikkinen L."/>
            <person name="Lakso M."/>
            <person name="Fracchia K.M."/>
            <person name="Antoshechkin I."/>
            <person name="Mortazavi A."/>
            <person name="Wong G."/>
            <person name="Sternberg P.W."/>
        </authorList>
    </citation>
    <scope>NUCLEOTIDE SEQUENCE [LARGE SCALE GENOMIC DNA]</scope>
    <source>
        <strain evidence="2">MT8872</strain>
    </source>
</reference>
<name>A0A7E4WAD0_PANRE</name>
<evidence type="ECO:0000256" key="1">
    <source>
        <dbReference type="SAM" id="Phobius"/>
    </source>
</evidence>
<feature type="transmembrane region" description="Helical" evidence="1">
    <location>
        <begin position="45"/>
        <end position="69"/>
    </location>
</feature>
<feature type="transmembrane region" description="Helical" evidence="1">
    <location>
        <begin position="175"/>
        <end position="195"/>
    </location>
</feature>
<keyword evidence="1" id="KW-1133">Transmembrane helix</keyword>
<accession>A0A7E4WAD0</accession>
<reference evidence="3" key="2">
    <citation type="submission" date="2020-10" db="UniProtKB">
        <authorList>
            <consortium name="WormBaseParasite"/>
        </authorList>
    </citation>
    <scope>IDENTIFICATION</scope>
</reference>
<feature type="transmembrane region" description="Helical" evidence="1">
    <location>
        <begin position="89"/>
        <end position="113"/>
    </location>
</feature>
<dbReference type="WBParaSite" id="Pan_g8553.t1">
    <property type="protein sequence ID" value="Pan_g8553.t1"/>
    <property type="gene ID" value="Pan_g8553"/>
</dbReference>